<reference evidence="1" key="1">
    <citation type="journal article" date="2015" name="Nature">
        <title>Complex archaea that bridge the gap between prokaryotes and eukaryotes.</title>
        <authorList>
            <person name="Spang A."/>
            <person name="Saw J.H."/>
            <person name="Jorgensen S.L."/>
            <person name="Zaremba-Niedzwiedzka K."/>
            <person name="Martijn J."/>
            <person name="Lind A.E."/>
            <person name="van Eijk R."/>
            <person name="Schleper C."/>
            <person name="Guy L."/>
            <person name="Ettema T.J."/>
        </authorList>
    </citation>
    <scope>NUCLEOTIDE SEQUENCE</scope>
</reference>
<accession>A0A0F8X980</accession>
<protein>
    <submittedName>
        <fullName evidence="1">Uncharacterized protein</fullName>
    </submittedName>
</protein>
<dbReference type="EMBL" id="LAZR01060424">
    <property type="protein sequence ID" value="KKK65697.1"/>
    <property type="molecule type" value="Genomic_DNA"/>
</dbReference>
<comment type="caution">
    <text evidence="1">The sequence shown here is derived from an EMBL/GenBank/DDBJ whole genome shotgun (WGS) entry which is preliminary data.</text>
</comment>
<name>A0A0F8X980_9ZZZZ</name>
<gene>
    <name evidence="1" type="ORF">LCGC14_2971540</name>
</gene>
<dbReference type="AlphaFoldDB" id="A0A0F8X980"/>
<organism evidence="1">
    <name type="scientific">marine sediment metagenome</name>
    <dbReference type="NCBI Taxonomy" id="412755"/>
    <lineage>
        <taxon>unclassified sequences</taxon>
        <taxon>metagenomes</taxon>
        <taxon>ecological metagenomes</taxon>
    </lineage>
</organism>
<sequence>MGKRSNMKRLDKDAYATPPAAVLPLLPHLLDQTVFHEPCAGNAFLVEALEAHGHICRCASDITPVPGKAIHTDAFFIADTTADMFITNPPWTRKILHPLIAHLSNIAPTWLLLDADWMHTLQAIPYLARCEKIVSIGRVKWIKDSKFTGKDNSCWYLFGNRKTSPIFYPRFFQHD</sequence>
<evidence type="ECO:0000313" key="1">
    <source>
        <dbReference type="EMBL" id="KKK65697.1"/>
    </source>
</evidence>
<proteinExistence type="predicted"/>